<accession>A0A5C0AX50</accession>
<dbReference type="RefSeq" id="WP_148816099.1">
    <property type="nucleotide sequence ID" value="NZ_CP043046.1"/>
</dbReference>
<organism evidence="1 2">
    <name type="scientific">Pigmentiphaga aceris</name>
    <dbReference type="NCBI Taxonomy" id="1940612"/>
    <lineage>
        <taxon>Bacteria</taxon>
        <taxon>Pseudomonadati</taxon>
        <taxon>Pseudomonadota</taxon>
        <taxon>Betaproteobacteria</taxon>
        <taxon>Burkholderiales</taxon>
        <taxon>Alcaligenaceae</taxon>
        <taxon>Pigmentiphaga</taxon>
    </lineage>
</organism>
<evidence type="ECO:0000313" key="1">
    <source>
        <dbReference type="EMBL" id="QEI07052.1"/>
    </source>
</evidence>
<protein>
    <submittedName>
        <fullName evidence="1">2-amino-thiazoline-4-carboxylic acid hydrolase</fullName>
    </submittedName>
</protein>
<keyword evidence="2" id="KW-1185">Reference proteome</keyword>
<dbReference type="GO" id="GO:0016787">
    <property type="term" value="F:hydrolase activity"/>
    <property type="evidence" value="ECO:0007669"/>
    <property type="project" value="UniProtKB-KW"/>
</dbReference>
<proteinExistence type="predicted"/>
<dbReference type="AlphaFoldDB" id="A0A5C0AX50"/>
<evidence type="ECO:0000313" key="2">
    <source>
        <dbReference type="Proteomes" id="UP000325161"/>
    </source>
</evidence>
<dbReference type="KEGG" id="pacr:FXN63_15300"/>
<dbReference type="EMBL" id="CP043046">
    <property type="protein sequence ID" value="QEI07052.1"/>
    <property type="molecule type" value="Genomic_DNA"/>
</dbReference>
<dbReference type="Pfam" id="PF14196">
    <property type="entry name" value="ATC_hydrolase"/>
    <property type="match status" value="1"/>
</dbReference>
<name>A0A5C0AX50_9BURK</name>
<keyword evidence="1" id="KW-0378">Hydrolase</keyword>
<dbReference type="OrthoDB" id="9805176at2"/>
<gene>
    <name evidence="1" type="ORF">FXN63_15300</name>
</gene>
<reference evidence="1 2" key="1">
    <citation type="submission" date="2019-08" db="EMBL/GenBank/DDBJ databases">
        <title>Amphibian skin-associated Pigmentiphaga: genome sequence and occurrence across geography and hosts.</title>
        <authorList>
            <person name="Bletz M.C."/>
            <person name="Bunk B."/>
            <person name="Sproeer C."/>
            <person name="Biwer P."/>
            <person name="Reiter S."/>
            <person name="Rabemananjara F.C.E."/>
            <person name="Schulz S."/>
            <person name="Overmann J."/>
            <person name="Vences M."/>
        </authorList>
    </citation>
    <scope>NUCLEOTIDE SEQUENCE [LARGE SCALE GENOMIC DNA]</scope>
    <source>
        <strain evidence="1 2">Mada1488</strain>
    </source>
</reference>
<sequence>MNPNPDIGILARRRIEAEIIKPIYEILVRELGKERAGDIIGEAVSGAAVQAGRQFAEREPGGRVDLNTFAGLQHLWTKDDALRIEVYASDAQQFDYDVTRCRYAEMYQEMGLGEIGHLLSCNRDSEFIKGYAPSVDLSRTTTIMSGAARCNFRYRATDVSQPESPAPKDDTQER</sequence>
<dbReference type="Proteomes" id="UP000325161">
    <property type="component" value="Chromosome"/>
</dbReference>
<dbReference type="InterPro" id="IPR026002">
    <property type="entry name" value="ATC_hydrolase-like"/>
</dbReference>